<evidence type="ECO:0000256" key="1">
    <source>
        <dbReference type="SAM" id="Phobius"/>
    </source>
</evidence>
<accession>A0A3A8JC04</accession>
<evidence type="ECO:0000313" key="4">
    <source>
        <dbReference type="Proteomes" id="UP000268094"/>
    </source>
</evidence>
<dbReference type="AlphaFoldDB" id="A0A3A8JC04"/>
<dbReference type="RefSeq" id="WP_120541667.1">
    <property type="nucleotide sequence ID" value="NZ_RAVZ01000105.1"/>
</dbReference>
<dbReference type="Pfam" id="PF13490">
    <property type="entry name" value="zf-HC2"/>
    <property type="match status" value="1"/>
</dbReference>
<evidence type="ECO:0000313" key="3">
    <source>
        <dbReference type="EMBL" id="RKG86963.1"/>
    </source>
</evidence>
<dbReference type="InterPro" id="IPR027383">
    <property type="entry name" value="Znf_put"/>
</dbReference>
<proteinExistence type="predicted"/>
<dbReference type="EMBL" id="RAVZ01000105">
    <property type="protein sequence ID" value="RKG86963.1"/>
    <property type="molecule type" value="Genomic_DNA"/>
</dbReference>
<keyword evidence="1" id="KW-0812">Transmembrane</keyword>
<reference evidence="4" key="1">
    <citation type="submission" date="2018-09" db="EMBL/GenBank/DDBJ databases">
        <authorList>
            <person name="Livingstone P.G."/>
            <person name="Whitworth D.E."/>
        </authorList>
    </citation>
    <scope>NUCLEOTIDE SEQUENCE [LARGE SCALE GENOMIC DNA]</scope>
    <source>
        <strain evidence="4">CA054A</strain>
    </source>
</reference>
<protein>
    <submittedName>
        <fullName evidence="3">Zf-HC2 domain-containing protein</fullName>
    </submittedName>
</protein>
<dbReference type="OrthoDB" id="5517948at2"/>
<dbReference type="Proteomes" id="UP000268094">
    <property type="component" value="Unassembled WGS sequence"/>
</dbReference>
<keyword evidence="1" id="KW-1133">Transmembrane helix</keyword>
<comment type="caution">
    <text evidence="3">The sequence shown here is derived from an EMBL/GenBank/DDBJ whole genome shotgun (WGS) entry which is preliminary data.</text>
</comment>
<keyword evidence="1" id="KW-0472">Membrane</keyword>
<name>A0A3A8JC04_9BACT</name>
<evidence type="ECO:0000259" key="2">
    <source>
        <dbReference type="Pfam" id="PF13490"/>
    </source>
</evidence>
<dbReference type="Gene3D" id="1.10.10.1320">
    <property type="entry name" value="Anti-sigma factor, zinc-finger domain"/>
    <property type="match status" value="1"/>
</dbReference>
<organism evidence="3 4">
    <name type="scientific">Corallococcus terminator</name>
    <dbReference type="NCBI Taxonomy" id="2316733"/>
    <lineage>
        <taxon>Bacteria</taxon>
        <taxon>Pseudomonadati</taxon>
        <taxon>Myxococcota</taxon>
        <taxon>Myxococcia</taxon>
        <taxon>Myxococcales</taxon>
        <taxon>Cystobacterineae</taxon>
        <taxon>Myxococcaceae</taxon>
        <taxon>Corallococcus</taxon>
    </lineage>
</organism>
<dbReference type="InterPro" id="IPR041916">
    <property type="entry name" value="Anti_sigma_zinc_sf"/>
</dbReference>
<keyword evidence="4" id="KW-1185">Reference proteome</keyword>
<sequence length="126" mass="14148">MSGLQRRGTDLEPRLDHREARALFLALADEELPAPQAQAVQSHLDDCAECRQGWDRYARTVQRVRTVEREKAPPALASLVAGRIRRQRRFGLRGLYLAHANHRFPVEVLIPLLLAAAVGAFLLMSS</sequence>
<feature type="domain" description="Putative zinc-finger" evidence="2">
    <location>
        <begin position="18"/>
        <end position="51"/>
    </location>
</feature>
<gene>
    <name evidence="3" type="ORF">D7V88_16880</name>
</gene>
<feature type="transmembrane region" description="Helical" evidence="1">
    <location>
        <begin position="104"/>
        <end position="124"/>
    </location>
</feature>